<dbReference type="PANTHER" id="PTHR31111:SF42">
    <property type="entry name" value="F-BOX DOMAIN-CONTAINING PROTEIN"/>
    <property type="match status" value="1"/>
</dbReference>
<dbReference type="Pfam" id="PF08268">
    <property type="entry name" value="FBA_3"/>
    <property type="match status" value="1"/>
</dbReference>
<name>A0A8X8BCX8_BRACI</name>
<keyword evidence="3" id="KW-1185">Reference proteome</keyword>
<dbReference type="PANTHER" id="PTHR31111">
    <property type="entry name" value="BNAA05G37150D PROTEIN-RELATED"/>
    <property type="match status" value="1"/>
</dbReference>
<dbReference type="InterPro" id="IPR013187">
    <property type="entry name" value="F-box-assoc_dom_typ3"/>
</dbReference>
<feature type="domain" description="F-box associated beta-propeller type 3" evidence="1">
    <location>
        <begin position="38"/>
        <end position="123"/>
    </location>
</feature>
<protein>
    <recommendedName>
        <fullName evidence="1">F-box associated beta-propeller type 3 domain-containing protein</fullName>
    </recommendedName>
</protein>
<gene>
    <name evidence="2" type="ORF">Bca52824_005254</name>
</gene>
<dbReference type="Proteomes" id="UP000886595">
    <property type="component" value="Unassembled WGS sequence"/>
</dbReference>
<dbReference type="OrthoDB" id="687122at2759"/>
<organism evidence="2 3">
    <name type="scientific">Brassica carinata</name>
    <name type="common">Ethiopian mustard</name>
    <name type="synonym">Abyssinian cabbage</name>
    <dbReference type="NCBI Taxonomy" id="52824"/>
    <lineage>
        <taxon>Eukaryota</taxon>
        <taxon>Viridiplantae</taxon>
        <taxon>Streptophyta</taxon>
        <taxon>Embryophyta</taxon>
        <taxon>Tracheophyta</taxon>
        <taxon>Spermatophyta</taxon>
        <taxon>Magnoliopsida</taxon>
        <taxon>eudicotyledons</taxon>
        <taxon>Gunneridae</taxon>
        <taxon>Pentapetalae</taxon>
        <taxon>rosids</taxon>
        <taxon>malvids</taxon>
        <taxon>Brassicales</taxon>
        <taxon>Brassicaceae</taxon>
        <taxon>Brassiceae</taxon>
        <taxon>Brassica</taxon>
    </lineage>
</organism>
<reference evidence="2 3" key="1">
    <citation type="submission" date="2020-02" db="EMBL/GenBank/DDBJ databases">
        <authorList>
            <person name="Ma Q."/>
            <person name="Huang Y."/>
            <person name="Song X."/>
            <person name="Pei D."/>
        </authorList>
    </citation>
    <scope>NUCLEOTIDE SEQUENCE [LARGE SCALE GENOMIC DNA]</scope>
    <source>
        <strain evidence="2">Sxm20200214</strain>
        <tissue evidence="2">Leaf</tissue>
    </source>
</reference>
<accession>A0A8X8BCX8</accession>
<dbReference type="NCBIfam" id="TIGR01640">
    <property type="entry name" value="F_box_assoc_1"/>
    <property type="match status" value="1"/>
</dbReference>
<proteinExistence type="predicted"/>
<sequence>MTYPKSYRFLPSVSVHGLICCFQNAKNSESGTLQRERYDPTDAKYKVLCIRFHETTDEVCVLTLGSAQESWRRIKTNHNHCLNYYPAHVCTNGFIYYTAYTDKTDRIGFIMRFDVRSEKFHMLLAIGSLMYAMICTRQTLHMQGVKYYMSNPGKEHWEALSGFSDI</sequence>
<dbReference type="InterPro" id="IPR017451">
    <property type="entry name" value="F-box-assoc_interact_dom"/>
</dbReference>
<evidence type="ECO:0000313" key="2">
    <source>
        <dbReference type="EMBL" id="KAG2334074.1"/>
    </source>
</evidence>
<dbReference type="AlphaFoldDB" id="A0A8X8BCX8"/>
<dbReference type="EMBL" id="JAAMPC010000001">
    <property type="protein sequence ID" value="KAG2334074.1"/>
    <property type="molecule type" value="Genomic_DNA"/>
</dbReference>
<evidence type="ECO:0000313" key="3">
    <source>
        <dbReference type="Proteomes" id="UP000886595"/>
    </source>
</evidence>
<evidence type="ECO:0000259" key="1">
    <source>
        <dbReference type="Pfam" id="PF08268"/>
    </source>
</evidence>
<comment type="caution">
    <text evidence="2">The sequence shown here is derived from an EMBL/GenBank/DDBJ whole genome shotgun (WGS) entry which is preliminary data.</text>
</comment>